<evidence type="ECO:0000313" key="3">
    <source>
        <dbReference type="Proteomes" id="UP000254640"/>
    </source>
</evidence>
<dbReference type="Proteomes" id="UP000254640">
    <property type="component" value="Unassembled WGS sequence"/>
</dbReference>
<proteinExistence type="predicted"/>
<dbReference type="Gene3D" id="6.10.340.10">
    <property type="match status" value="1"/>
</dbReference>
<keyword evidence="3" id="KW-1185">Reference proteome</keyword>
<dbReference type="EMBL" id="UGSO01000001">
    <property type="protein sequence ID" value="SUB16086.1"/>
    <property type="molecule type" value="Genomic_DNA"/>
</dbReference>
<evidence type="ECO:0000256" key="1">
    <source>
        <dbReference type="SAM" id="Phobius"/>
    </source>
</evidence>
<gene>
    <name evidence="2" type="ORF">NCTC9381_01986</name>
</gene>
<evidence type="ECO:0000313" key="2">
    <source>
        <dbReference type="EMBL" id="SUB16086.1"/>
    </source>
</evidence>
<keyword evidence="1" id="KW-1133">Transmembrane helix</keyword>
<feature type="transmembrane region" description="Helical" evidence="1">
    <location>
        <begin position="24"/>
        <end position="44"/>
    </location>
</feature>
<keyword evidence="1" id="KW-0472">Membrane</keyword>
<accession>A0A379AE21</accession>
<dbReference type="AlphaFoldDB" id="A0A379AE21"/>
<reference evidence="2 3" key="1">
    <citation type="submission" date="2018-06" db="EMBL/GenBank/DDBJ databases">
        <authorList>
            <consortium name="Pathogen Informatics"/>
            <person name="Doyle S."/>
        </authorList>
    </citation>
    <scope>NUCLEOTIDE SEQUENCE [LARGE SCALE GENOMIC DNA]</scope>
    <source>
        <strain evidence="2 3">NCTC9381</strain>
    </source>
</reference>
<keyword evidence="1" id="KW-0812">Transmembrane</keyword>
<protein>
    <submittedName>
        <fullName evidence="2">Uncharacterized protein</fullName>
    </submittedName>
</protein>
<name>A0A379AE21_ENTAG</name>
<organism evidence="2 3">
    <name type="scientific">Enterobacter agglomerans</name>
    <name type="common">Erwinia herbicola</name>
    <name type="synonym">Pantoea agglomerans</name>
    <dbReference type="NCBI Taxonomy" id="549"/>
    <lineage>
        <taxon>Bacteria</taxon>
        <taxon>Pseudomonadati</taxon>
        <taxon>Pseudomonadota</taxon>
        <taxon>Gammaproteobacteria</taxon>
        <taxon>Enterobacterales</taxon>
        <taxon>Erwiniaceae</taxon>
        <taxon>Pantoea</taxon>
        <taxon>Pantoea agglomerans group</taxon>
    </lineage>
</organism>
<sequence>MRRSPIPLPIQSQLSSEFIKQAEWRIAFAALICVVLSLLIAWRITRNITLPLKETLNAAQTYCQR</sequence>